<comment type="caution">
    <text evidence="1">The sequence shown here is derived from an EMBL/GenBank/DDBJ whole genome shotgun (WGS) entry which is preliminary data.</text>
</comment>
<dbReference type="Proteomes" id="UP001642409">
    <property type="component" value="Unassembled WGS sequence"/>
</dbReference>
<dbReference type="EMBL" id="CAXDID020000093">
    <property type="protein sequence ID" value="CAL6023175.1"/>
    <property type="molecule type" value="Genomic_DNA"/>
</dbReference>
<organism evidence="1">
    <name type="scientific">Hexamita inflata</name>
    <dbReference type="NCBI Taxonomy" id="28002"/>
    <lineage>
        <taxon>Eukaryota</taxon>
        <taxon>Metamonada</taxon>
        <taxon>Diplomonadida</taxon>
        <taxon>Hexamitidae</taxon>
        <taxon>Hexamitinae</taxon>
        <taxon>Hexamita</taxon>
    </lineage>
</organism>
<evidence type="ECO:0000313" key="1">
    <source>
        <dbReference type="EMBL" id="CAI9923990.1"/>
    </source>
</evidence>
<evidence type="ECO:0000313" key="2">
    <source>
        <dbReference type="EMBL" id="CAL6023175.1"/>
    </source>
</evidence>
<accession>A0AA86NQ22</accession>
<protein>
    <submittedName>
        <fullName evidence="1">Uncharacterized protein</fullName>
    </submittedName>
</protein>
<evidence type="ECO:0000313" key="3">
    <source>
        <dbReference type="Proteomes" id="UP001642409"/>
    </source>
</evidence>
<gene>
    <name evidence="1" type="ORF">HINF_LOCUS11635</name>
    <name evidence="2" type="ORF">HINF_LOCUS29003</name>
</gene>
<reference evidence="1" key="1">
    <citation type="submission" date="2023-06" db="EMBL/GenBank/DDBJ databases">
        <authorList>
            <person name="Kurt Z."/>
        </authorList>
    </citation>
    <scope>NUCLEOTIDE SEQUENCE</scope>
</reference>
<dbReference type="EMBL" id="CATOUU010000302">
    <property type="protein sequence ID" value="CAI9923990.1"/>
    <property type="molecule type" value="Genomic_DNA"/>
</dbReference>
<dbReference type="AlphaFoldDB" id="A0AA86NQ22"/>
<keyword evidence="3" id="KW-1185">Reference proteome</keyword>
<proteinExistence type="predicted"/>
<dbReference type="Gene3D" id="3.30.420.10">
    <property type="entry name" value="Ribonuclease H-like superfamily/Ribonuclease H"/>
    <property type="match status" value="1"/>
</dbReference>
<name>A0AA86NQ22_9EUKA</name>
<sequence length="313" mass="35738">MKLVAQFPNTCVSAVALRLQKAYGKSAQIKLVSSTESFLSVFAKSDVNQLIVKQLLRTASRFSFTISEASWCPASVLYYLQLPINTQFEQININDIKINLNYKTINKQIILEPNPHNFVFIDFEAYINKAEPVESEFGAVRVQNNKVVAELHSTFTPNQNQIKILNLNPEIVKTVEKLTGLVHSEIKGVEAEQIEFGSIFDLFCVLGAETLKQLQIMEPGVKITVYEDFEEQNNCTVIAKGIQLEKMLLKRFNSKMQVHEFNQICKKTTKDMHSVKRQFKYCEVHQTLKCCNAEHCALDDARFLADTYLQDKI</sequence>
<dbReference type="InterPro" id="IPR036397">
    <property type="entry name" value="RNaseH_sf"/>
</dbReference>
<reference evidence="2 3" key="2">
    <citation type="submission" date="2024-07" db="EMBL/GenBank/DDBJ databases">
        <authorList>
            <person name="Akdeniz Z."/>
        </authorList>
    </citation>
    <scope>NUCLEOTIDE SEQUENCE [LARGE SCALE GENOMIC DNA]</scope>
</reference>
<dbReference type="GO" id="GO:0003676">
    <property type="term" value="F:nucleic acid binding"/>
    <property type="evidence" value="ECO:0007669"/>
    <property type="project" value="InterPro"/>
</dbReference>